<dbReference type="RefSeq" id="WP_011568689.1">
    <property type="nucleotide sequence ID" value="NC_008209.1"/>
</dbReference>
<dbReference type="Proteomes" id="UP000007029">
    <property type="component" value="Chromosome"/>
</dbReference>
<evidence type="ECO:0000313" key="2">
    <source>
        <dbReference type="EMBL" id="ABG32072.1"/>
    </source>
</evidence>
<organism evidence="2 3">
    <name type="scientific">Roseobacter denitrificans (strain ATCC 33942 / OCh 114)</name>
    <name type="common">Erythrobacter sp. (strain OCh 114)</name>
    <name type="synonym">Roseobacter denitrificans</name>
    <dbReference type="NCBI Taxonomy" id="375451"/>
    <lineage>
        <taxon>Bacteria</taxon>
        <taxon>Pseudomonadati</taxon>
        <taxon>Pseudomonadota</taxon>
        <taxon>Alphaproteobacteria</taxon>
        <taxon>Rhodobacterales</taxon>
        <taxon>Roseobacteraceae</taxon>
        <taxon>Roseobacter</taxon>
    </lineage>
</organism>
<reference evidence="2 3" key="1">
    <citation type="journal article" date="2007" name="J. Bacteriol.">
        <title>The complete genome sequence of Roseobacter denitrificans reveals a mixotrophic rather than photosynthetic metabolism.</title>
        <authorList>
            <person name="Swingley W.D."/>
            <person name="Sadekar S."/>
            <person name="Mastrian S.D."/>
            <person name="Matthies H.J."/>
            <person name="Hao J."/>
            <person name="Ramos H."/>
            <person name="Acharya C.R."/>
            <person name="Conrad A.L."/>
            <person name="Taylor H.L."/>
            <person name="Dejesa L.C."/>
            <person name="Shah M.K."/>
            <person name="O'huallachain M.E."/>
            <person name="Lince M.T."/>
            <person name="Blankenship R.E."/>
            <person name="Beatty J.T."/>
            <person name="Touchman J.W."/>
        </authorList>
    </citation>
    <scope>NUCLEOTIDE SEQUENCE [LARGE SCALE GENOMIC DNA]</scope>
    <source>
        <strain evidence="3">ATCC 33942 / OCh 114</strain>
    </source>
</reference>
<gene>
    <name evidence="2" type="ordered locus">RD1_2514</name>
</gene>
<protein>
    <submittedName>
        <fullName evidence="2">Uncharacterized protein</fullName>
    </submittedName>
</protein>
<evidence type="ECO:0000313" key="3">
    <source>
        <dbReference type="Proteomes" id="UP000007029"/>
    </source>
</evidence>
<dbReference type="KEGG" id="rde:RD1_2514"/>
<dbReference type="EMBL" id="CP000362">
    <property type="protein sequence ID" value="ABG32072.1"/>
    <property type="molecule type" value="Genomic_DNA"/>
</dbReference>
<name>Q166M1_ROSDO</name>
<keyword evidence="1" id="KW-0472">Membrane</keyword>
<dbReference type="AlphaFoldDB" id="Q166M1"/>
<evidence type="ECO:0000256" key="1">
    <source>
        <dbReference type="SAM" id="Phobius"/>
    </source>
</evidence>
<dbReference type="HOGENOM" id="CLU_3257201_0_0_5"/>
<keyword evidence="1" id="KW-1133">Transmembrane helix</keyword>
<feature type="transmembrane region" description="Helical" evidence="1">
    <location>
        <begin position="6"/>
        <end position="30"/>
    </location>
</feature>
<keyword evidence="1" id="KW-0812">Transmembrane</keyword>
<sequence length="42" mass="4652">MILPTATFLASIISSAAIWPLLSGMLFWAARASDAFYRFLMV</sequence>
<proteinExistence type="predicted"/>
<accession>Q166M1</accession>
<keyword evidence="3" id="KW-1185">Reference proteome</keyword>